<evidence type="ECO:0000313" key="9">
    <source>
        <dbReference type="EMBL" id="MDO1444868.1"/>
    </source>
</evidence>
<dbReference type="NCBIfam" id="TIGR00229">
    <property type="entry name" value="sensory_box"/>
    <property type="match status" value="2"/>
</dbReference>
<keyword evidence="5" id="KW-0418">Kinase</keyword>
<dbReference type="SMART" id="SM00086">
    <property type="entry name" value="PAC"/>
    <property type="match status" value="2"/>
</dbReference>
<dbReference type="Pfam" id="PF02518">
    <property type="entry name" value="HATPase_c"/>
    <property type="match status" value="1"/>
</dbReference>
<sequence length="720" mass="82601">MDSQLLLQELAQGFSTAAIGKEFFRSLAQYLSKALEVDYVFIGELTAVSNEADANQASALYNQTVRSIVFWSHGAETSSTQYPLVGSLCEYVVKDNFCSFPSNVQKQFPYNQSLKQYQVDSYVGIALYNSQKQVAGLIYIMHGAPIQNISQTESLLRIVARRAELELERKQKERQLLEKNQQLQQAQDLLLQLNEQLEQRVNQRTKELQAANTQIQTLLERERAARLEAEIQQRQVETLLRQAPVALGILSGPAYTIMVANEALCKMLGKPQQEVINHPLFAILPELKGQVFEKLLDTAFSSGEPLAGTELHAIITRKGERREGYLNLVYQPIRDPKGEITGIIVVVHEVTEQVIARKKIEESESRILQILDSIPQIAWTSLPHSLNIAFFNKRWYDYTGLTQEQSQDAGWQKIIHPDDLPTVVERRTKGRSEGKSYEIENRYKRADGTYRWYLSRIVPIRDEQGAISLWVGTATDIHEQKVTQHKLEHTLKELNDKNYELDQFVYKTSHDLRAPLTSILGLINISRLEQEEATRKNYMDLIENRVHKLDNFIHSMLEYSRNARTTTAQEKINFHTLLQECLAELTYMRNFGQLTVSMEVHGDNFYSDRFRLKIIFTNLISNAIKYQDFAKEKHYLKIRISITPEQATFEFTDNGTGIEPQFQEKIFQMFFRGSEHSDGSGLGLYIVKQTVDILQGKIRVNSQVGQGTCFTVTLPLYLTQ</sequence>
<dbReference type="InterPro" id="IPR001610">
    <property type="entry name" value="PAC"/>
</dbReference>
<feature type="domain" description="PAC" evidence="8">
    <location>
        <begin position="307"/>
        <end position="362"/>
    </location>
</feature>
<feature type="domain" description="PAC" evidence="8">
    <location>
        <begin position="437"/>
        <end position="489"/>
    </location>
</feature>
<dbReference type="SMART" id="SM00091">
    <property type="entry name" value="PAS"/>
    <property type="match status" value="2"/>
</dbReference>
<dbReference type="Gene3D" id="3.30.565.10">
    <property type="entry name" value="Histidine kinase-like ATPase, C-terminal domain"/>
    <property type="match status" value="1"/>
</dbReference>
<dbReference type="InterPro" id="IPR003661">
    <property type="entry name" value="HisK_dim/P_dom"/>
</dbReference>
<dbReference type="InterPro" id="IPR013656">
    <property type="entry name" value="PAS_4"/>
</dbReference>
<dbReference type="SUPFAM" id="SSF55874">
    <property type="entry name" value="ATPase domain of HSP90 chaperone/DNA topoisomerase II/histidine kinase"/>
    <property type="match status" value="1"/>
</dbReference>
<evidence type="ECO:0000256" key="3">
    <source>
        <dbReference type="ARBA" id="ARBA00022553"/>
    </source>
</evidence>
<dbReference type="EMBL" id="JAUKPO010000001">
    <property type="protein sequence ID" value="MDO1444868.1"/>
    <property type="molecule type" value="Genomic_DNA"/>
</dbReference>
<dbReference type="InterPro" id="IPR036890">
    <property type="entry name" value="HATPase_C_sf"/>
</dbReference>
<dbReference type="CDD" id="cd00130">
    <property type="entry name" value="PAS"/>
    <property type="match status" value="2"/>
</dbReference>
<dbReference type="Gene3D" id="3.30.450.20">
    <property type="entry name" value="PAS domain"/>
    <property type="match status" value="2"/>
</dbReference>
<dbReference type="InterPro" id="IPR013655">
    <property type="entry name" value="PAS_fold_3"/>
</dbReference>
<dbReference type="Pfam" id="PF00512">
    <property type="entry name" value="HisKA"/>
    <property type="match status" value="1"/>
</dbReference>
<evidence type="ECO:0000256" key="2">
    <source>
        <dbReference type="ARBA" id="ARBA00012438"/>
    </source>
</evidence>
<dbReference type="InterPro" id="IPR000014">
    <property type="entry name" value="PAS"/>
</dbReference>
<dbReference type="PANTHER" id="PTHR43304:SF1">
    <property type="entry name" value="PAC DOMAIN-CONTAINING PROTEIN"/>
    <property type="match status" value="1"/>
</dbReference>
<keyword evidence="4" id="KW-0808">Transferase</keyword>
<keyword evidence="10" id="KW-1185">Reference proteome</keyword>
<evidence type="ECO:0000256" key="5">
    <source>
        <dbReference type="ARBA" id="ARBA00022777"/>
    </source>
</evidence>
<dbReference type="Pfam" id="PF08448">
    <property type="entry name" value="PAS_4"/>
    <property type="match status" value="1"/>
</dbReference>
<dbReference type="InterPro" id="IPR029016">
    <property type="entry name" value="GAF-like_dom_sf"/>
</dbReference>
<dbReference type="InterPro" id="IPR004358">
    <property type="entry name" value="Sig_transdc_His_kin-like_C"/>
</dbReference>
<dbReference type="InterPro" id="IPR003594">
    <property type="entry name" value="HATPase_dom"/>
</dbReference>
<reference evidence="9" key="1">
    <citation type="submission" date="2023-07" db="EMBL/GenBank/DDBJ databases">
        <title>The genome sequence of Rhodocytophaga aerolata KACC 12507.</title>
        <authorList>
            <person name="Zhang X."/>
        </authorList>
    </citation>
    <scope>NUCLEOTIDE SEQUENCE</scope>
    <source>
        <strain evidence="9">KACC 12507</strain>
    </source>
</reference>
<dbReference type="EC" id="2.7.13.3" evidence="2"/>
<dbReference type="SUPFAM" id="SSF55785">
    <property type="entry name" value="PYP-like sensor domain (PAS domain)"/>
    <property type="match status" value="2"/>
</dbReference>
<feature type="domain" description="Histidine kinase" evidence="7">
    <location>
        <begin position="507"/>
        <end position="718"/>
    </location>
</feature>
<dbReference type="SUPFAM" id="SSF55781">
    <property type="entry name" value="GAF domain-like"/>
    <property type="match status" value="1"/>
</dbReference>
<dbReference type="InterPro" id="IPR005467">
    <property type="entry name" value="His_kinase_dom"/>
</dbReference>
<evidence type="ECO:0000256" key="1">
    <source>
        <dbReference type="ARBA" id="ARBA00000085"/>
    </source>
</evidence>
<evidence type="ECO:0000256" key="6">
    <source>
        <dbReference type="SAM" id="Coils"/>
    </source>
</evidence>
<dbReference type="CDD" id="cd00075">
    <property type="entry name" value="HATPase"/>
    <property type="match status" value="1"/>
</dbReference>
<comment type="catalytic activity">
    <reaction evidence="1">
        <text>ATP + protein L-histidine = ADP + protein N-phospho-L-histidine.</text>
        <dbReference type="EC" id="2.7.13.3"/>
    </reaction>
</comment>
<dbReference type="InterPro" id="IPR036097">
    <property type="entry name" value="HisK_dim/P_sf"/>
</dbReference>
<dbReference type="SUPFAM" id="SSF47384">
    <property type="entry name" value="Homodimeric domain of signal transducing histidine kinase"/>
    <property type="match status" value="1"/>
</dbReference>
<feature type="coiled-coil region" evidence="6">
    <location>
        <begin position="155"/>
        <end position="228"/>
    </location>
</feature>
<dbReference type="InterPro" id="IPR052162">
    <property type="entry name" value="Sensor_kinase/Photoreceptor"/>
</dbReference>
<dbReference type="Gene3D" id="3.30.450.40">
    <property type="match status" value="1"/>
</dbReference>
<accession>A0ABT8R0T9</accession>
<dbReference type="PANTHER" id="PTHR43304">
    <property type="entry name" value="PHYTOCHROME-LIKE PROTEIN CPH1"/>
    <property type="match status" value="1"/>
</dbReference>
<dbReference type="SMART" id="SM00388">
    <property type="entry name" value="HisKA"/>
    <property type="match status" value="1"/>
</dbReference>
<dbReference type="InterPro" id="IPR035965">
    <property type="entry name" value="PAS-like_dom_sf"/>
</dbReference>
<protein>
    <recommendedName>
        <fullName evidence="2">histidine kinase</fullName>
        <ecNumber evidence="2">2.7.13.3</ecNumber>
    </recommendedName>
</protein>
<dbReference type="PRINTS" id="PR00344">
    <property type="entry name" value="BCTRLSENSOR"/>
</dbReference>
<dbReference type="CDD" id="cd00082">
    <property type="entry name" value="HisKA"/>
    <property type="match status" value="1"/>
</dbReference>
<evidence type="ECO:0000259" key="8">
    <source>
        <dbReference type="PROSITE" id="PS50113"/>
    </source>
</evidence>
<proteinExistence type="predicted"/>
<organism evidence="9 10">
    <name type="scientific">Rhodocytophaga aerolata</name>
    <dbReference type="NCBI Taxonomy" id="455078"/>
    <lineage>
        <taxon>Bacteria</taxon>
        <taxon>Pseudomonadati</taxon>
        <taxon>Bacteroidota</taxon>
        <taxon>Cytophagia</taxon>
        <taxon>Cytophagales</taxon>
        <taxon>Rhodocytophagaceae</taxon>
        <taxon>Rhodocytophaga</taxon>
    </lineage>
</organism>
<evidence type="ECO:0000256" key="4">
    <source>
        <dbReference type="ARBA" id="ARBA00022679"/>
    </source>
</evidence>
<keyword evidence="3" id="KW-0597">Phosphoprotein</keyword>
<dbReference type="Gene3D" id="1.10.287.130">
    <property type="match status" value="1"/>
</dbReference>
<dbReference type="InterPro" id="IPR000700">
    <property type="entry name" value="PAS-assoc_C"/>
</dbReference>
<dbReference type="Proteomes" id="UP001168528">
    <property type="component" value="Unassembled WGS sequence"/>
</dbReference>
<dbReference type="PROSITE" id="PS50109">
    <property type="entry name" value="HIS_KIN"/>
    <property type="match status" value="1"/>
</dbReference>
<dbReference type="SMART" id="SM00387">
    <property type="entry name" value="HATPase_c"/>
    <property type="match status" value="1"/>
</dbReference>
<dbReference type="PROSITE" id="PS50113">
    <property type="entry name" value="PAC"/>
    <property type="match status" value="2"/>
</dbReference>
<keyword evidence="6" id="KW-0175">Coiled coil</keyword>
<evidence type="ECO:0000313" key="10">
    <source>
        <dbReference type="Proteomes" id="UP001168528"/>
    </source>
</evidence>
<comment type="caution">
    <text evidence="9">The sequence shown here is derived from an EMBL/GenBank/DDBJ whole genome shotgun (WGS) entry which is preliminary data.</text>
</comment>
<dbReference type="Pfam" id="PF08447">
    <property type="entry name" value="PAS_3"/>
    <property type="match status" value="1"/>
</dbReference>
<evidence type="ECO:0000259" key="7">
    <source>
        <dbReference type="PROSITE" id="PS50109"/>
    </source>
</evidence>
<gene>
    <name evidence="9" type="ORF">Q0590_01330</name>
</gene>
<name>A0ABT8R0T9_9BACT</name>
<dbReference type="RefSeq" id="WP_302035669.1">
    <property type="nucleotide sequence ID" value="NZ_JAUKPO010000001.1"/>
</dbReference>